<evidence type="ECO:0000313" key="6">
    <source>
        <dbReference type="EMBL" id="KIS22318.1"/>
    </source>
</evidence>
<proteinExistence type="inferred from homology"/>
<dbReference type="SUPFAM" id="SSF102215">
    <property type="entry name" value="Creatininase"/>
    <property type="match status" value="1"/>
</dbReference>
<evidence type="ECO:0000313" key="7">
    <source>
        <dbReference type="Proteomes" id="UP000032250"/>
    </source>
</evidence>
<evidence type="ECO:0000256" key="4">
    <source>
        <dbReference type="ARBA" id="ARBA00022833"/>
    </source>
</evidence>
<dbReference type="InterPro" id="IPR003785">
    <property type="entry name" value="Creatininase/forma_Hydrolase"/>
</dbReference>
<reference evidence="6 7" key="1">
    <citation type="submission" date="2014-06" db="EMBL/GenBank/DDBJ databases">
        <title>Genome characterization of distinct group I Clostridium botulinum lineages.</title>
        <authorList>
            <person name="Giordani F."/>
            <person name="Anselmo A."/>
            <person name="Fillo S."/>
            <person name="Palozzi A.M."/>
            <person name="Fortunato A."/>
            <person name="Gentile B."/>
            <person name="Ciammaruconi A."/>
            <person name="Anniballi F."/>
            <person name="De Medici D."/>
            <person name="Lista F."/>
        </authorList>
    </citation>
    <scope>NUCLEOTIDE SEQUENCE [LARGE SCALE GENOMIC DNA]</scope>
    <source>
        <strain evidence="6 7">B2 450</strain>
    </source>
</reference>
<dbReference type="GO" id="GO:0009231">
    <property type="term" value="P:riboflavin biosynthetic process"/>
    <property type="evidence" value="ECO:0007669"/>
    <property type="project" value="TreeGrafter"/>
</dbReference>
<sequence length="279" mass="32032">MSIFNMEKVTWKDIHNLDKDKSAVFVALSPIEEHGPHLPLGTDYISAKDLLKAVIDNLEKQNNAYNYIIHPSFPIGYNECVMNYPGTISFKSKTIENIVVDLGESISRAGFKKMVIVNHHLDLGHIKVIENAKDIPNKECSLKVLEVASSIIYSQSAKEKVKIVKNDLNMEREIHADVRETSFMLFKHPELVKECYSNLEPVYMNMKEFIKSGERCWRECGMEEGYIGSPAKGNKEKGKVQFEDMIKNTVELIFKFLQYGYVPELSKEIKIAMNYMILR</sequence>
<keyword evidence="2" id="KW-0479">Metal-binding</keyword>
<protein>
    <submittedName>
        <fullName evidence="6">Creatininase</fullName>
    </submittedName>
</protein>
<dbReference type="InterPro" id="IPR024087">
    <property type="entry name" value="Creatininase-like_sf"/>
</dbReference>
<dbReference type="EMBL" id="JXSU01000008">
    <property type="protein sequence ID" value="KIS22318.1"/>
    <property type="molecule type" value="Genomic_DNA"/>
</dbReference>
<accession>A0A0D0ZUA8</accession>
<name>A0A0D0ZUA8_CLOBO</name>
<evidence type="ECO:0000256" key="5">
    <source>
        <dbReference type="ARBA" id="ARBA00024029"/>
    </source>
</evidence>
<dbReference type="PANTHER" id="PTHR35005:SF1">
    <property type="entry name" value="2-AMINO-5-FORMYLAMINO-6-RIBOSYLAMINOPYRIMIDIN-4(3H)-ONE 5'-MONOPHOSPHATE DEFORMYLASE"/>
    <property type="match status" value="1"/>
</dbReference>
<organism evidence="6 7">
    <name type="scientific">Clostridium botulinum B2 450</name>
    <dbReference type="NCBI Taxonomy" id="1379739"/>
    <lineage>
        <taxon>Bacteria</taxon>
        <taxon>Bacillati</taxon>
        <taxon>Bacillota</taxon>
        <taxon>Clostridia</taxon>
        <taxon>Eubacteriales</taxon>
        <taxon>Clostridiaceae</taxon>
        <taxon>Clostridium</taxon>
    </lineage>
</organism>
<dbReference type="HOGENOM" id="CLU_055029_3_1_9"/>
<evidence type="ECO:0000256" key="1">
    <source>
        <dbReference type="ARBA" id="ARBA00001947"/>
    </source>
</evidence>
<dbReference type="GO" id="GO:0046872">
    <property type="term" value="F:metal ion binding"/>
    <property type="evidence" value="ECO:0007669"/>
    <property type="project" value="UniProtKB-KW"/>
</dbReference>
<dbReference type="RefSeq" id="WP_043032583.1">
    <property type="nucleotide sequence ID" value="NZ_JXSU01000008.1"/>
</dbReference>
<comment type="cofactor">
    <cofactor evidence="1">
        <name>Zn(2+)</name>
        <dbReference type="ChEBI" id="CHEBI:29105"/>
    </cofactor>
</comment>
<gene>
    <name evidence="6" type="ORF">N495_17840</name>
</gene>
<dbReference type="AlphaFoldDB" id="A0A0D0ZUA8"/>
<evidence type="ECO:0000256" key="2">
    <source>
        <dbReference type="ARBA" id="ARBA00022723"/>
    </source>
</evidence>
<keyword evidence="4" id="KW-0862">Zinc</keyword>
<dbReference type="Pfam" id="PF02633">
    <property type="entry name" value="Creatininase"/>
    <property type="match status" value="1"/>
</dbReference>
<keyword evidence="3" id="KW-0378">Hydrolase</keyword>
<dbReference type="PANTHER" id="PTHR35005">
    <property type="entry name" value="3-DEHYDRO-SCYLLO-INOSOSE HYDROLASE"/>
    <property type="match status" value="1"/>
</dbReference>
<dbReference type="Gene3D" id="3.40.50.10310">
    <property type="entry name" value="Creatininase"/>
    <property type="match status" value="1"/>
</dbReference>
<dbReference type="PATRIC" id="fig|1379739.3.peg.3947"/>
<dbReference type="Proteomes" id="UP000032250">
    <property type="component" value="Unassembled WGS sequence"/>
</dbReference>
<comment type="similarity">
    <text evidence="5">Belongs to the creatininase superfamily.</text>
</comment>
<dbReference type="GO" id="GO:0016811">
    <property type="term" value="F:hydrolase activity, acting on carbon-nitrogen (but not peptide) bonds, in linear amides"/>
    <property type="evidence" value="ECO:0007669"/>
    <property type="project" value="TreeGrafter"/>
</dbReference>
<evidence type="ECO:0000256" key="3">
    <source>
        <dbReference type="ARBA" id="ARBA00022801"/>
    </source>
</evidence>
<dbReference type="OrthoDB" id="9801445at2"/>
<comment type="caution">
    <text evidence="6">The sequence shown here is derived from an EMBL/GenBank/DDBJ whole genome shotgun (WGS) entry which is preliminary data.</text>
</comment>